<name>A0AAD7HK08_9AGAR</name>
<proteinExistence type="predicted"/>
<organism evidence="2 3">
    <name type="scientific">Mycena maculata</name>
    <dbReference type="NCBI Taxonomy" id="230809"/>
    <lineage>
        <taxon>Eukaryota</taxon>
        <taxon>Fungi</taxon>
        <taxon>Dikarya</taxon>
        <taxon>Basidiomycota</taxon>
        <taxon>Agaricomycotina</taxon>
        <taxon>Agaricomycetes</taxon>
        <taxon>Agaricomycetidae</taxon>
        <taxon>Agaricales</taxon>
        <taxon>Marasmiineae</taxon>
        <taxon>Mycenaceae</taxon>
        <taxon>Mycena</taxon>
    </lineage>
</organism>
<feature type="compositionally biased region" description="Polar residues" evidence="1">
    <location>
        <begin position="229"/>
        <end position="245"/>
    </location>
</feature>
<evidence type="ECO:0000313" key="2">
    <source>
        <dbReference type="EMBL" id="KAJ7722454.1"/>
    </source>
</evidence>
<feature type="region of interest" description="Disordered" evidence="1">
    <location>
        <begin position="229"/>
        <end position="253"/>
    </location>
</feature>
<sequence length="302" mass="32860">MDTQDSLPGSSWPDVLLCTIHHHLALETTAPVQGTFSHQQLSADLLLALSTSLASFSQFSASQLLPQVLNRSIKWRVLPREERISPCALGAVVADLARLADSLDPPPSRKLQIVWIGYHIPRKALPNRRLSDIGATLSQIESLDTVPSHHEMAAYRSGCSACRTPRDTLSRRLHHHPSCAYRDTENIPPSTKPPPLRSTSTSKTNPHRVRAATVNLGIPVSQIPRIPRRNTTSVKPLPPLSNSNCPKPAISAPRATSTSVIAYPLNKPRPWPLPEPRSIADSNPTAASRPRVALGCRNAPGS</sequence>
<accession>A0AAD7HK08</accession>
<dbReference type="AlphaFoldDB" id="A0AAD7HK08"/>
<keyword evidence="3" id="KW-1185">Reference proteome</keyword>
<dbReference type="EMBL" id="JARJLG010000258">
    <property type="protein sequence ID" value="KAJ7722454.1"/>
    <property type="molecule type" value="Genomic_DNA"/>
</dbReference>
<dbReference type="Proteomes" id="UP001215280">
    <property type="component" value="Unassembled WGS sequence"/>
</dbReference>
<evidence type="ECO:0000313" key="3">
    <source>
        <dbReference type="Proteomes" id="UP001215280"/>
    </source>
</evidence>
<feature type="region of interest" description="Disordered" evidence="1">
    <location>
        <begin position="269"/>
        <end position="302"/>
    </location>
</feature>
<evidence type="ECO:0000256" key="1">
    <source>
        <dbReference type="SAM" id="MobiDB-lite"/>
    </source>
</evidence>
<gene>
    <name evidence="2" type="ORF">DFH07DRAFT_856994</name>
</gene>
<protein>
    <submittedName>
        <fullName evidence="2">Uncharacterized protein</fullName>
    </submittedName>
</protein>
<feature type="region of interest" description="Disordered" evidence="1">
    <location>
        <begin position="179"/>
        <end position="206"/>
    </location>
</feature>
<reference evidence="2" key="1">
    <citation type="submission" date="2023-03" db="EMBL/GenBank/DDBJ databases">
        <title>Massive genome expansion in bonnet fungi (Mycena s.s.) driven by repeated elements and novel gene families across ecological guilds.</title>
        <authorList>
            <consortium name="Lawrence Berkeley National Laboratory"/>
            <person name="Harder C.B."/>
            <person name="Miyauchi S."/>
            <person name="Viragh M."/>
            <person name="Kuo A."/>
            <person name="Thoen E."/>
            <person name="Andreopoulos B."/>
            <person name="Lu D."/>
            <person name="Skrede I."/>
            <person name="Drula E."/>
            <person name="Henrissat B."/>
            <person name="Morin E."/>
            <person name="Kohler A."/>
            <person name="Barry K."/>
            <person name="LaButti K."/>
            <person name="Morin E."/>
            <person name="Salamov A."/>
            <person name="Lipzen A."/>
            <person name="Mereny Z."/>
            <person name="Hegedus B."/>
            <person name="Baldrian P."/>
            <person name="Stursova M."/>
            <person name="Weitz H."/>
            <person name="Taylor A."/>
            <person name="Grigoriev I.V."/>
            <person name="Nagy L.G."/>
            <person name="Martin F."/>
            <person name="Kauserud H."/>
        </authorList>
    </citation>
    <scope>NUCLEOTIDE SEQUENCE</scope>
    <source>
        <strain evidence="2">CBHHK188m</strain>
    </source>
</reference>
<comment type="caution">
    <text evidence="2">The sequence shown here is derived from an EMBL/GenBank/DDBJ whole genome shotgun (WGS) entry which is preliminary data.</text>
</comment>